<dbReference type="PANTHER" id="PTHR42939:SF1">
    <property type="entry name" value="ABC TRANSPORTER ATP-BINDING PROTEIN ALBC-RELATED"/>
    <property type="match status" value="1"/>
</dbReference>
<feature type="domain" description="ABC transporter" evidence="4">
    <location>
        <begin position="4"/>
        <end position="218"/>
    </location>
</feature>
<keyword evidence="6" id="KW-1185">Reference proteome</keyword>
<evidence type="ECO:0000256" key="3">
    <source>
        <dbReference type="ARBA" id="ARBA00022840"/>
    </source>
</evidence>
<proteinExistence type="predicted"/>
<dbReference type="SMART" id="SM00382">
    <property type="entry name" value="AAA"/>
    <property type="match status" value="1"/>
</dbReference>
<name>A0ABP7XHN8_9FLAO</name>
<keyword evidence="2" id="KW-0547">Nucleotide-binding</keyword>
<reference evidence="6" key="1">
    <citation type="journal article" date="2019" name="Int. J. Syst. Evol. Microbiol.">
        <title>The Global Catalogue of Microorganisms (GCM) 10K type strain sequencing project: providing services to taxonomists for standard genome sequencing and annotation.</title>
        <authorList>
            <consortium name="The Broad Institute Genomics Platform"/>
            <consortium name="The Broad Institute Genome Sequencing Center for Infectious Disease"/>
            <person name="Wu L."/>
            <person name="Ma J."/>
        </authorList>
    </citation>
    <scope>NUCLEOTIDE SEQUENCE [LARGE SCALE GENOMIC DNA]</scope>
    <source>
        <strain evidence="6">JCM 17106</strain>
    </source>
</reference>
<keyword evidence="3 5" id="KW-0067">ATP-binding</keyword>
<dbReference type="EMBL" id="BAABCW010000005">
    <property type="protein sequence ID" value="GAA4116527.1"/>
    <property type="molecule type" value="Genomic_DNA"/>
</dbReference>
<dbReference type="InterPro" id="IPR003593">
    <property type="entry name" value="AAA+_ATPase"/>
</dbReference>
<dbReference type="Proteomes" id="UP001500459">
    <property type="component" value="Unassembled WGS sequence"/>
</dbReference>
<dbReference type="RefSeq" id="WP_344926487.1">
    <property type="nucleotide sequence ID" value="NZ_BAABCW010000005.1"/>
</dbReference>
<protein>
    <submittedName>
        <fullName evidence="5">ATP-binding cassette domain-containing protein</fullName>
    </submittedName>
</protein>
<evidence type="ECO:0000313" key="6">
    <source>
        <dbReference type="Proteomes" id="UP001500459"/>
    </source>
</evidence>
<dbReference type="InterPro" id="IPR051782">
    <property type="entry name" value="ABC_Transporter_VariousFunc"/>
</dbReference>
<dbReference type="InterPro" id="IPR027417">
    <property type="entry name" value="P-loop_NTPase"/>
</dbReference>
<dbReference type="Gene3D" id="3.40.50.300">
    <property type="entry name" value="P-loop containing nucleotide triphosphate hydrolases"/>
    <property type="match status" value="1"/>
</dbReference>
<dbReference type="SUPFAM" id="SSF52540">
    <property type="entry name" value="P-loop containing nucleoside triphosphate hydrolases"/>
    <property type="match status" value="1"/>
</dbReference>
<dbReference type="PANTHER" id="PTHR42939">
    <property type="entry name" value="ABC TRANSPORTER ATP-BINDING PROTEIN ALBC-RELATED"/>
    <property type="match status" value="1"/>
</dbReference>
<dbReference type="GO" id="GO:0005524">
    <property type="term" value="F:ATP binding"/>
    <property type="evidence" value="ECO:0007669"/>
    <property type="project" value="UniProtKB-KW"/>
</dbReference>
<evidence type="ECO:0000259" key="4">
    <source>
        <dbReference type="PROSITE" id="PS50893"/>
    </source>
</evidence>
<dbReference type="PROSITE" id="PS50893">
    <property type="entry name" value="ABC_TRANSPORTER_2"/>
    <property type="match status" value="1"/>
</dbReference>
<evidence type="ECO:0000256" key="1">
    <source>
        <dbReference type="ARBA" id="ARBA00022448"/>
    </source>
</evidence>
<evidence type="ECO:0000256" key="2">
    <source>
        <dbReference type="ARBA" id="ARBA00022741"/>
    </source>
</evidence>
<keyword evidence="1" id="KW-0813">Transport</keyword>
<organism evidence="5 6">
    <name type="scientific">Aquimarina addita</name>
    <dbReference type="NCBI Taxonomy" id="870485"/>
    <lineage>
        <taxon>Bacteria</taxon>
        <taxon>Pseudomonadati</taxon>
        <taxon>Bacteroidota</taxon>
        <taxon>Flavobacteriia</taxon>
        <taxon>Flavobacteriales</taxon>
        <taxon>Flavobacteriaceae</taxon>
        <taxon>Aquimarina</taxon>
    </lineage>
</organism>
<sequence length="220" mass="25084">MSTLVISNLTKSFHKKIILEDVSVQFSTGDILGIFGRNGTGKSTLLQCMFGILDSDSIVIRINNKEINPKDVIASKKIGYLPQDSFLPKEKKVRDIIPIIFPDGEDQDKIFYTQGIHKIENQKAGTLSLGELRYLEVVLLCHLKHDFLLMDEPFSMIQPLYKELIKELLYTVKKTKGIAITDHYYQDVLSITDTNVLLKDRGLIPVFDKKDLVLYEYLTS</sequence>
<comment type="caution">
    <text evidence="5">The sequence shown here is derived from an EMBL/GenBank/DDBJ whole genome shotgun (WGS) entry which is preliminary data.</text>
</comment>
<dbReference type="Pfam" id="PF00005">
    <property type="entry name" value="ABC_tran"/>
    <property type="match status" value="1"/>
</dbReference>
<accession>A0ABP7XHN8</accession>
<dbReference type="InterPro" id="IPR003439">
    <property type="entry name" value="ABC_transporter-like_ATP-bd"/>
</dbReference>
<evidence type="ECO:0000313" key="5">
    <source>
        <dbReference type="EMBL" id="GAA4116527.1"/>
    </source>
</evidence>
<gene>
    <name evidence="5" type="ORF">GCM10022393_17210</name>
</gene>